<keyword evidence="2" id="KW-1185">Reference proteome</keyword>
<dbReference type="EMBL" id="JANJQO010000808">
    <property type="protein sequence ID" value="KAJ2974607.1"/>
    <property type="molecule type" value="Genomic_DNA"/>
</dbReference>
<protein>
    <submittedName>
        <fullName evidence="1">Uncharacterized protein</fullName>
    </submittedName>
</protein>
<organism evidence="1 2">
    <name type="scientific">Zarea fungicola</name>
    <dbReference type="NCBI Taxonomy" id="93591"/>
    <lineage>
        <taxon>Eukaryota</taxon>
        <taxon>Fungi</taxon>
        <taxon>Dikarya</taxon>
        <taxon>Ascomycota</taxon>
        <taxon>Pezizomycotina</taxon>
        <taxon>Sordariomycetes</taxon>
        <taxon>Hypocreomycetidae</taxon>
        <taxon>Hypocreales</taxon>
        <taxon>Cordycipitaceae</taxon>
        <taxon>Zarea</taxon>
    </lineage>
</organism>
<comment type="caution">
    <text evidence="1">The sequence shown here is derived from an EMBL/GenBank/DDBJ whole genome shotgun (WGS) entry which is preliminary data.</text>
</comment>
<dbReference type="Proteomes" id="UP001143910">
    <property type="component" value="Unassembled WGS sequence"/>
</dbReference>
<name>A0ACC1N5T2_9HYPO</name>
<reference evidence="1" key="1">
    <citation type="submission" date="2022-08" db="EMBL/GenBank/DDBJ databases">
        <title>Genome Sequence of Lecanicillium fungicola.</title>
        <authorList>
            <person name="Buettner E."/>
        </authorList>
    </citation>
    <scope>NUCLEOTIDE SEQUENCE</scope>
    <source>
        <strain evidence="1">Babe33</strain>
    </source>
</reference>
<sequence>MPSSFRGCLQMLTAQWRLKKPKPAENQVTSQWAEDINEQDDRSEYYPAPEDYPVFPPPPPLVIIDSPSKYWETITARKFGAPLGVFEDSPLFALFRLYEFIVLDRVLGYRNALEAFWRRREWAVEDIPDPNDENKERLAFLAGCTYLLARSFNQRVKLGLRRDNPSLITPEEAEQARRVPENLRPWEKVPAWATAAAQVDEVMYIPTHDGEVLSGVDDPRADPDFLAKNIILWTPHIYFT</sequence>
<accession>A0ACC1N5T2</accession>
<proteinExistence type="predicted"/>
<evidence type="ECO:0000313" key="2">
    <source>
        <dbReference type="Proteomes" id="UP001143910"/>
    </source>
</evidence>
<gene>
    <name evidence="1" type="ORF">NQ176_g5962</name>
</gene>
<evidence type="ECO:0000313" key="1">
    <source>
        <dbReference type="EMBL" id="KAJ2974607.1"/>
    </source>
</evidence>